<proteinExistence type="inferred from homology"/>
<sequence length="333" mass="37307">MKIAIVGSTGYTGFELIKIALRHPHLKLKFLTSDSSAGKKISDIYPHLKGLCDITLIPNDFNLIVSDIDAVFLCLPHGASMDAAKFFADYNKIVIDLSADFRISDREIYESTYRETHKYPDLLKKFIYGIPELFWDDIRKTKLIANPGCYPTSIILPIYPLIKNELIDTDFIIADSKSGVSGAGKNPTEKTHFCEVNEDFKPYGIFNHRHNPEIDFILSGANKSIHVTFTPHLLPINRGILSTIYTKSKSSLNLIIKCLKDTYADKPFVRIYENDIPSIKNVANTNFIDIGIYKDKDNVIIVSTLDNLIKGASGQAVQNLNVLSGFKETDGLL</sequence>
<keyword evidence="7" id="KW-0963">Cytoplasm</keyword>
<gene>
    <name evidence="7" type="primary">argC</name>
    <name evidence="10" type="ORF">C0187_02470</name>
</gene>
<dbReference type="EMBL" id="PNIN01000027">
    <property type="protein sequence ID" value="PMP72132.1"/>
    <property type="molecule type" value="Genomic_DNA"/>
</dbReference>
<dbReference type="Gene3D" id="3.40.50.720">
    <property type="entry name" value="NAD(P)-binding Rossmann-like Domain"/>
    <property type="match status" value="1"/>
</dbReference>
<evidence type="ECO:0000256" key="8">
    <source>
        <dbReference type="PROSITE-ProRule" id="PRU10010"/>
    </source>
</evidence>
<dbReference type="SUPFAM" id="SSF55347">
    <property type="entry name" value="Glyceraldehyde-3-phosphate dehydrogenase-like, C-terminal domain"/>
    <property type="match status" value="1"/>
</dbReference>
<dbReference type="HAMAP" id="MF_00150">
    <property type="entry name" value="ArgC_type1"/>
    <property type="match status" value="1"/>
</dbReference>
<keyword evidence="2 7" id="KW-0055">Arginine biosynthesis</keyword>
<dbReference type="GO" id="GO:0005737">
    <property type="term" value="C:cytoplasm"/>
    <property type="evidence" value="ECO:0007669"/>
    <property type="project" value="UniProtKB-SubCell"/>
</dbReference>
<dbReference type="EC" id="1.2.1.38" evidence="7"/>
<keyword evidence="5 7" id="KW-0560">Oxidoreductase</keyword>
<evidence type="ECO:0000256" key="3">
    <source>
        <dbReference type="ARBA" id="ARBA00022605"/>
    </source>
</evidence>
<dbReference type="InterPro" id="IPR000534">
    <property type="entry name" value="Semialdehyde_DH_NAD-bd"/>
</dbReference>
<evidence type="ECO:0000313" key="11">
    <source>
        <dbReference type="Proteomes" id="UP000242881"/>
    </source>
</evidence>
<dbReference type="Gene3D" id="3.30.360.10">
    <property type="entry name" value="Dihydrodipicolinate Reductase, domain 2"/>
    <property type="match status" value="1"/>
</dbReference>
<protein>
    <recommendedName>
        <fullName evidence="7">N-acetyl-gamma-glutamyl-phosphate reductase</fullName>
        <shortName evidence="7">AGPR</shortName>
        <ecNumber evidence="7">1.2.1.38</ecNumber>
    </recommendedName>
    <alternativeName>
        <fullName evidence="7">N-acetyl-glutamate semialdehyde dehydrogenase</fullName>
        <shortName evidence="7">NAGSA dehydrogenase</shortName>
    </alternativeName>
</protein>
<dbReference type="CDD" id="cd17895">
    <property type="entry name" value="AGPR_1_N"/>
    <property type="match status" value="1"/>
</dbReference>
<dbReference type="GO" id="GO:0003942">
    <property type="term" value="F:N-acetyl-gamma-glutamyl-phosphate reductase activity"/>
    <property type="evidence" value="ECO:0007669"/>
    <property type="project" value="UniProtKB-UniRule"/>
</dbReference>
<comment type="subcellular location">
    <subcellularLocation>
        <location evidence="7">Cytoplasm</location>
    </subcellularLocation>
</comment>
<dbReference type="Pfam" id="PF01118">
    <property type="entry name" value="Semialdhyde_dh"/>
    <property type="match status" value="1"/>
</dbReference>
<keyword evidence="4 7" id="KW-0521">NADP</keyword>
<dbReference type="GO" id="GO:0006526">
    <property type="term" value="P:L-arginine biosynthetic process"/>
    <property type="evidence" value="ECO:0007669"/>
    <property type="project" value="UniProtKB-UniRule"/>
</dbReference>
<dbReference type="InterPro" id="IPR023013">
    <property type="entry name" value="AGPR_AS"/>
</dbReference>
<feature type="active site" evidence="7 8">
    <location>
        <position position="149"/>
    </location>
</feature>
<dbReference type="NCBIfam" id="TIGR01850">
    <property type="entry name" value="argC"/>
    <property type="match status" value="1"/>
</dbReference>
<comment type="similarity">
    <text evidence="7">Belongs to the NAGSA dehydrogenase family. Type 1 subfamily.</text>
</comment>
<dbReference type="GO" id="GO:0070401">
    <property type="term" value="F:NADP+ binding"/>
    <property type="evidence" value="ECO:0007669"/>
    <property type="project" value="InterPro"/>
</dbReference>
<dbReference type="InterPro" id="IPR058924">
    <property type="entry name" value="AGPR_dimerisation_dom"/>
</dbReference>
<evidence type="ECO:0000259" key="9">
    <source>
        <dbReference type="SMART" id="SM00859"/>
    </source>
</evidence>
<dbReference type="InterPro" id="IPR000706">
    <property type="entry name" value="AGPR_type-1"/>
</dbReference>
<comment type="caution">
    <text evidence="10">The sequence shown here is derived from an EMBL/GenBank/DDBJ whole genome shotgun (WGS) entry which is preliminary data.</text>
</comment>
<dbReference type="Proteomes" id="UP000242881">
    <property type="component" value="Unassembled WGS sequence"/>
</dbReference>
<dbReference type="InterPro" id="IPR036291">
    <property type="entry name" value="NAD(P)-bd_dom_sf"/>
</dbReference>
<comment type="pathway">
    <text evidence="1 7">Amino-acid biosynthesis; L-arginine biosynthesis; N(2)-acetyl-L-ornithine from L-glutamate: step 3/4.</text>
</comment>
<evidence type="ECO:0000256" key="4">
    <source>
        <dbReference type="ARBA" id="ARBA00022857"/>
    </source>
</evidence>
<name>A0A2J6WP05_9BACT</name>
<dbReference type="PROSITE" id="PS01224">
    <property type="entry name" value="ARGC"/>
    <property type="match status" value="1"/>
</dbReference>
<dbReference type="Pfam" id="PF22698">
    <property type="entry name" value="Semialdhyde_dhC_1"/>
    <property type="match status" value="1"/>
</dbReference>
<dbReference type="InterPro" id="IPR050085">
    <property type="entry name" value="AGPR"/>
</dbReference>
<dbReference type="UniPathway" id="UPA00068">
    <property type="reaction ID" value="UER00108"/>
</dbReference>
<evidence type="ECO:0000313" key="10">
    <source>
        <dbReference type="EMBL" id="PMP72132.1"/>
    </source>
</evidence>
<organism evidence="10 11">
    <name type="scientific">Calditerrivibrio nitroreducens</name>
    <dbReference type="NCBI Taxonomy" id="477976"/>
    <lineage>
        <taxon>Bacteria</taxon>
        <taxon>Pseudomonadati</taxon>
        <taxon>Deferribacterota</taxon>
        <taxon>Deferribacteres</taxon>
        <taxon>Deferribacterales</taxon>
        <taxon>Calditerrivibrionaceae</taxon>
    </lineage>
</organism>
<evidence type="ECO:0000256" key="1">
    <source>
        <dbReference type="ARBA" id="ARBA00004862"/>
    </source>
</evidence>
<evidence type="ECO:0000256" key="5">
    <source>
        <dbReference type="ARBA" id="ARBA00023002"/>
    </source>
</evidence>
<dbReference type="AlphaFoldDB" id="A0A2J6WP05"/>
<dbReference type="RefSeq" id="WP_424605793.1">
    <property type="nucleotide sequence ID" value="NZ_JBNAVA010000007.1"/>
</dbReference>
<dbReference type="PANTHER" id="PTHR32338">
    <property type="entry name" value="N-ACETYL-GAMMA-GLUTAMYL-PHOSPHATE REDUCTASE, CHLOROPLASTIC-RELATED-RELATED"/>
    <property type="match status" value="1"/>
</dbReference>
<dbReference type="SUPFAM" id="SSF51735">
    <property type="entry name" value="NAD(P)-binding Rossmann-fold domains"/>
    <property type="match status" value="1"/>
</dbReference>
<evidence type="ECO:0000256" key="7">
    <source>
        <dbReference type="HAMAP-Rule" id="MF_00150"/>
    </source>
</evidence>
<dbReference type="CDD" id="cd23934">
    <property type="entry name" value="AGPR_1_C"/>
    <property type="match status" value="1"/>
</dbReference>
<evidence type="ECO:0000256" key="6">
    <source>
        <dbReference type="ARBA" id="ARBA00050557"/>
    </source>
</evidence>
<evidence type="ECO:0000256" key="2">
    <source>
        <dbReference type="ARBA" id="ARBA00022571"/>
    </source>
</evidence>
<dbReference type="GO" id="GO:0051287">
    <property type="term" value="F:NAD binding"/>
    <property type="evidence" value="ECO:0007669"/>
    <property type="project" value="InterPro"/>
</dbReference>
<feature type="domain" description="Semialdehyde dehydrogenase NAD-binding" evidence="9">
    <location>
        <begin position="2"/>
        <end position="141"/>
    </location>
</feature>
<keyword evidence="3 7" id="KW-0028">Amino-acid biosynthesis</keyword>
<comment type="catalytic activity">
    <reaction evidence="6 7">
        <text>N-acetyl-L-glutamate 5-semialdehyde + phosphate + NADP(+) = N-acetyl-L-glutamyl 5-phosphate + NADPH + H(+)</text>
        <dbReference type="Rhea" id="RHEA:21588"/>
        <dbReference type="ChEBI" id="CHEBI:15378"/>
        <dbReference type="ChEBI" id="CHEBI:29123"/>
        <dbReference type="ChEBI" id="CHEBI:43474"/>
        <dbReference type="ChEBI" id="CHEBI:57783"/>
        <dbReference type="ChEBI" id="CHEBI:57936"/>
        <dbReference type="ChEBI" id="CHEBI:58349"/>
        <dbReference type="EC" id="1.2.1.38"/>
    </reaction>
</comment>
<accession>A0A2J6WP05</accession>
<dbReference type="SMART" id="SM00859">
    <property type="entry name" value="Semialdhyde_dh"/>
    <property type="match status" value="1"/>
</dbReference>
<reference evidence="10 11" key="1">
    <citation type="submission" date="2018-01" db="EMBL/GenBank/DDBJ databases">
        <title>Metagenomic assembled genomes from two thermal pools in the Uzon Caldera, Kamchatka, Russia.</title>
        <authorList>
            <person name="Wilkins L."/>
            <person name="Ettinger C."/>
        </authorList>
    </citation>
    <scope>NUCLEOTIDE SEQUENCE [LARGE SCALE GENOMIC DNA]</scope>
    <source>
        <strain evidence="10">ZAV-05</strain>
    </source>
</reference>
<dbReference type="PANTHER" id="PTHR32338:SF10">
    <property type="entry name" value="N-ACETYL-GAMMA-GLUTAMYL-PHOSPHATE REDUCTASE, CHLOROPLASTIC-RELATED"/>
    <property type="match status" value="1"/>
</dbReference>
<comment type="function">
    <text evidence="7">Catalyzes the NADPH-dependent reduction of N-acetyl-5-glutamyl phosphate to yield N-acetyl-L-glutamate 5-semialdehyde.</text>
</comment>
<dbReference type="FunFam" id="3.30.360.10:FF:000014">
    <property type="entry name" value="N-acetyl-gamma-glutamyl-phosphate reductase"/>
    <property type="match status" value="1"/>
</dbReference>